<dbReference type="AlphaFoldDB" id="A0A212FKD8"/>
<gene>
    <name evidence="2" type="ORF">KGM_204673</name>
</gene>
<name>A0A212FKD8_DANPL</name>
<dbReference type="SUPFAM" id="SSF56112">
    <property type="entry name" value="Protein kinase-like (PK-like)"/>
    <property type="match status" value="1"/>
</dbReference>
<dbReference type="KEGG" id="dpl:KGM_204673"/>
<keyword evidence="3" id="KW-1185">Reference proteome</keyword>
<proteinExistence type="predicted"/>
<dbReference type="Proteomes" id="UP000007151">
    <property type="component" value="Unassembled WGS sequence"/>
</dbReference>
<evidence type="ECO:0000259" key="1">
    <source>
        <dbReference type="SMART" id="SM00587"/>
    </source>
</evidence>
<evidence type="ECO:0000313" key="3">
    <source>
        <dbReference type="Proteomes" id="UP000007151"/>
    </source>
</evidence>
<dbReference type="PANTHER" id="PTHR11012">
    <property type="entry name" value="PROTEIN KINASE-LIKE DOMAIN-CONTAINING"/>
    <property type="match status" value="1"/>
</dbReference>
<dbReference type="SMART" id="SM00587">
    <property type="entry name" value="CHK"/>
    <property type="match status" value="1"/>
</dbReference>
<dbReference type="Pfam" id="PF02958">
    <property type="entry name" value="EcKL"/>
    <property type="match status" value="1"/>
</dbReference>
<dbReference type="EMBL" id="AGBW02008070">
    <property type="protein sequence ID" value="OWR54196.1"/>
    <property type="molecule type" value="Genomic_DNA"/>
</dbReference>
<comment type="caution">
    <text evidence="2">The sequence shown here is derived from an EMBL/GenBank/DDBJ whole genome shotgun (WGS) entry which is preliminary data.</text>
</comment>
<accession>A0A212FKD8</accession>
<reference evidence="2 3" key="1">
    <citation type="journal article" date="2011" name="Cell">
        <title>The monarch butterfly genome yields insights into long-distance migration.</title>
        <authorList>
            <person name="Zhan S."/>
            <person name="Merlin C."/>
            <person name="Boore J.L."/>
            <person name="Reppert S.M."/>
        </authorList>
    </citation>
    <scope>NUCLEOTIDE SEQUENCE [LARGE SCALE GENOMIC DNA]</scope>
    <source>
        <strain evidence="2">F-2</strain>
    </source>
</reference>
<evidence type="ECO:0000313" key="2">
    <source>
        <dbReference type="EMBL" id="OWR54196.1"/>
    </source>
</evidence>
<dbReference type="InterPro" id="IPR011009">
    <property type="entry name" value="Kinase-like_dom_sf"/>
</dbReference>
<feature type="domain" description="CHK kinase-like" evidence="1">
    <location>
        <begin position="46"/>
        <end position="233"/>
    </location>
</feature>
<protein>
    <recommendedName>
        <fullName evidence="1">CHK kinase-like domain-containing protein</fullName>
    </recommendedName>
</protein>
<dbReference type="PANTHER" id="PTHR11012:SF48">
    <property type="entry name" value="CHK KINASE-LIKE DOMAIN-CONTAINING PROTEIN-RELATED"/>
    <property type="match status" value="1"/>
</dbReference>
<dbReference type="InParanoid" id="A0A212FKD8"/>
<organism evidence="2 3">
    <name type="scientific">Danaus plexippus plexippus</name>
    <dbReference type="NCBI Taxonomy" id="278856"/>
    <lineage>
        <taxon>Eukaryota</taxon>
        <taxon>Metazoa</taxon>
        <taxon>Ecdysozoa</taxon>
        <taxon>Arthropoda</taxon>
        <taxon>Hexapoda</taxon>
        <taxon>Insecta</taxon>
        <taxon>Pterygota</taxon>
        <taxon>Neoptera</taxon>
        <taxon>Endopterygota</taxon>
        <taxon>Lepidoptera</taxon>
        <taxon>Glossata</taxon>
        <taxon>Ditrysia</taxon>
        <taxon>Papilionoidea</taxon>
        <taxon>Nymphalidae</taxon>
        <taxon>Danainae</taxon>
        <taxon>Danaini</taxon>
        <taxon>Danaina</taxon>
        <taxon>Danaus</taxon>
        <taxon>Danaus</taxon>
    </lineage>
</organism>
<dbReference type="Gene3D" id="3.90.1200.10">
    <property type="match status" value="1"/>
</dbReference>
<sequence>MFSREIFVYTKLFKKFLDLVNKLQFPFQYVIPECYYVCRDYCNEAVVLENMCEKKYMPFTGSMFLNKEHINVALSSLAKFHAMSFILKNNDKDFYKEAESVCVPLNEITNKRFIEILLNRLDKALIIFENTEYKDLIQRIKNHCTRLIRAATASVERVCLCHGDIWKENVLFQYKDNIPISACIIDYQTTRISSPAFDVLYLIVTSTSSDLRRQYLTQFLDTYYETFEHTLTKANLNPHEEYSRNMFNHDLVIVGPTCFIIANTAIWLASGLQNVGHVKSKIVLETESEIFEAKENYKSIIKGIIDDLRSSGFLNVTDE</sequence>
<dbReference type="InterPro" id="IPR004119">
    <property type="entry name" value="EcKL"/>
</dbReference>
<dbReference type="InterPro" id="IPR015897">
    <property type="entry name" value="CHK_kinase-like"/>
</dbReference>
<dbReference type="eggNOG" id="ENOG502QVFS">
    <property type="taxonomic scope" value="Eukaryota"/>
</dbReference>